<organism evidence="2 3">
    <name type="scientific">Guyanagaster necrorhizus</name>
    <dbReference type="NCBI Taxonomy" id="856835"/>
    <lineage>
        <taxon>Eukaryota</taxon>
        <taxon>Fungi</taxon>
        <taxon>Dikarya</taxon>
        <taxon>Basidiomycota</taxon>
        <taxon>Agaricomycotina</taxon>
        <taxon>Agaricomycetes</taxon>
        <taxon>Agaricomycetidae</taxon>
        <taxon>Agaricales</taxon>
        <taxon>Marasmiineae</taxon>
        <taxon>Physalacriaceae</taxon>
        <taxon>Guyanagaster</taxon>
    </lineage>
</organism>
<dbReference type="RefSeq" id="XP_043044954.1">
    <property type="nucleotide sequence ID" value="XM_043176664.1"/>
</dbReference>
<feature type="compositionally biased region" description="Polar residues" evidence="1">
    <location>
        <begin position="268"/>
        <end position="282"/>
    </location>
</feature>
<reference evidence="2" key="1">
    <citation type="submission" date="2020-11" db="EMBL/GenBank/DDBJ databases">
        <title>Adaptations for nitrogen fixation in a non-lichenized fungal sporocarp promotes dispersal by wood-feeding termites.</title>
        <authorList>
            <consortium name="DOE Joint Genome Institute"/>
            <person name="Koch R.A."/>
            <person name="Yoon G."/>
            <person name="Arayal U."/>
            <person name="Lail K."/>
            <person name="Amirebrahimi M."/>
            <person name="Labutti K."/>
            <person name="Lipzen A."/>
            <person name="Riley R."/>
            <person name="Barry K."/>
            <person name="Henrissat B."/>
            <person name="Grigoriev I.V."/>
            <person name="Herr J.R."/>
            <person name="Aime M.C."/>
        </authorList>
    </citation>
    <scope>NUCLEOTIDE SEQUENCE</scope>
    <source>
        <strain evidence="2">MCA 3950</strain>
    </source>
</reference>
<feature type="region of interest" description="Disordered" evidence="1">
    <location>
        <begin position="249"/>
        <end position="282"/>
    </location>
</feature>
<dbReference type="EMBL" id="MU250525">
    <property type="protein sequence ID" value="KAG7451454.1"/>
    <property type="molecule type" value="Genomic_DNA"/>
</dbReference>
<gene>
    <name evidence="2" type="ORF">BT62DRAFT_1000703</name>
</gene>
<accession>A0A9P7W3J7</accession>
<name>A0A9P7W3J7_9AGAR</name>
<sequence>MLVVVALQEVYVSTKLDPEKTPRENALKIVVKNVWIKLGGQDVELKGGDRDDIRKLTEYDKNGNFTGKGHFAFVSRLSSDSRGALSDSFPVERRSVIYGIEQFTIYSRRRLAHFACLRAQPECLSMYQCWTLSTPSPFLRTTSAFASCLVISTRDGSSEARQAGAISNPMLPSPLHYENAPQDYSSAAFIHSGPVSAPNSSINNCNSSSVTVSNIKPISASVAARHGWRWNIQFLFPMKARFQVHPADDPALRDNDSPSSLRPLRFASTEQLGKTGRQKSVN</sequence>
<proteinExistence type="predicted"/>
<keyword evidence="3" id="KW-1185">Reference proteome</keyword>
<evidence type="ECO:0000256" key="1">
    <source>
        <dbReference type="SAM" id="MobiDB-lite"/>
    </source>
</evidence>
<protein>
    <submittedName>
        <fullName evidence="2">Uncharacterized protein</fullName>
    </submittedName>
</protein>
<dbReference type="GeneID" id="66098951"/>
<evidence type="ECO:0000313" key="3">
    <source>
        <dbReference type="Proteomes" id="UP000812287"/>
    </source>
</evidence>
<dbReference type="Proteomes" id="UP000812287">
    <property type="component" value="Unassembled WGS sequence"/>
</dbReference>
<dbReference type="AlphaFoldDB" id="A0A9P7W3J7"/>
<evidence type="ECO:0000313" key="2">
    <source>
        <dbReference type="EMBL" id="KAG7451454.1"/>
    </source>
</evidence>
<comment type="caution">
    <text evidence="2">The sequence shown here is derived from an EMBL/GenBank/DDBJ whole genome shotgun (WGS) entry which is preliminary data.</text>
</comment>